<feature type="signal peptide" evidence="3">
    <location>
        <begin position="1"/>
        <end position="21"/>
    </location>
</feature>
<dbReference type="CDD" id="cd06327">
    <property type="entry name" value="PBP1_SBP-like"/>
    <property type="match status" value="1"/>
</dbReference>
<feature type="chain" id="PRO_5007498385" evidence="3">
    <location>
        <begin position="22"/>
        <end position="406"/>
    </location>
</feature>
<evidence type="ECO:0000313" key="6">
    <source>
        <dbReference type="Proteomes" id="UP000075238"/>
    </source>
</evidence>
<sequence length="406" mass="43849">MKLAKLFTALASIGFASLCHAQANNTVSDDVVKIGVLTDLSGVYSAGAGKGSVTAVQMAVQDFGGKVLGKPIEVVSADHLNKADTGAAKAREWFDIGKVDMVIDLANSAVAVAVQKLGAEKKRITISTAGGTVALTQRECSPYGISYAYDTYALATAAANALVKEGGKNWFFLTAAYNFGHTLEKDARAIVEKLGGKVVGSIKHPLNASDFSSFMVTAQAAKPDVLVLANAGGDFSNAVRSAHEFGLVKNGKPTIAGMVVLITEVKALGLDTAQGVNYTDPFYWDYDKETRDWSQRFYKLNNTMPTFAHAADYSATMQYLKAIEATGTDNPDAVMKQLRATKFTDFFLRNAYLREDGRMIRDMYLAEIKKPSESRSEWDLVKIKRVISGEEAFMPLAQSTCPLVKK</sequence>
<dbReference type="Gene3D" id="3.40.50.2300">
    <property type="match status" value="2"/>
</dbReference>
<dbReference type="EMBL" id="CP014845">
    <property type="protein sequence ID" value="AMR82006.1"/>
    <property type="molecule type" value="Genomic_DNA"/>
</dbReference>
<dbReference type="RefSeq" id="WP_062803793.1">
    <property type="nucleotide sequence ID" value="NZ_CP014845.1"/>
</dbReference>
<dbReference type="InterPro" id="IPR028081">
    <property type="entry name" value="Leu-bd"/>
</dbReference>
<dbReference type="PANTHER" id="PTHR30483">
    <property type="entry name" value="LEUCINE-SPECIFIC-BINDING PROTEIN"/>
    <property type="match status" value="1"/>
</dbReference>
<evidence type="ECO:0000313" key="5">
    <source>
        <dbReference type="EMBL" id="AMR82006.1"/>
    </source>
</evidence>
<dbReference type="Proteomes" id="UP000075238">
    <property type="component" value="Chromosome 2"/>
</dbReference>
<keyword evidence="6" id="KW-1185">Reference proteome</keyword>
<dbReference type="InterPro" id="IPR051010">
    <property type="entry name" value="BCAA_transport"/>
</dbReference>
<evidence type="ECO:0000256" key="3">
    <source>
        <dbReference type="SAM" id="SignalP"/>
    </source>
</evidence>
<protein>
    <submittedName>
        <fullName evidence="5">ABC transporter permease</fullName>
    </submittedName>
</protein>
<dbReference type="KEGG" id="cnan:A2G96_30210"/>
<gene>
    <name evidence="5" type="ORF">A2G96_30210</name>
</gene>
<dbReference type="SUPFAM" id="SSF53822">
    <property type="entry name" value="Periplasmic binding protein-like I"/>
    <property type="match status" value="1"/>
</dbReference>
<evidence type="ECO:0000259" key="4">
    <source>
        <dbReference type="Pfam" id="PF13458"/>
    </source>
</evidence>
<dbReference type="PANTHER" id="PTHR30483:SF6">
    <property type="entry name" value="PERIPLASMIC BINDING PROTEIN OF ABC TRANSPORTER FOR NATURAL AMINO ACIDS"/>
    <property type="match status" value="1"/>
</dbReference>
<proteinExistence type="inferred from homology"/>
<dbReference type="STRING" id="1796606.A2G96_30210"/>
<reference evidence="5 6" key="1">
    <citation type="submission" date="2016-03" db="EMBL/GenBank/DDBJ databases">
        <title>Complete genome sequence of a novel chlorpyrifos degrading bacterium, Cupriavidus nantongensis sp. X1.</title>
        <authorList>
            <person name="Fang L."/>
        </authorList>
    </citation>
    <scope>NUCLEOTIDE SEQUENCE [LARGE SCALE GENOMIC DNA]</scope>
    <source>
        <strain evidence="5 6">X1</strain>
    </source>
</reference>
<dbReference type="OrthoDB" id="8887944at2"/>
<dbReference type="Pfam" id="PF13458">
    <property type="entry name" value="Peripla_BP_6"/>
    <property type="match status" value="1"/>
</dbReference>
<accession>A0A142JV94</accession>
<dbReference type="AlphaFoldDB" id="A0A142JV94"/>
<name>A0A142JV94_9BURK</name>
<evidence type="ECO:0000256" key="2">
    <source>
        <dbReference type="ARBA" id="ARBA00022729"/>
    </source>
</evidence>
<feature type="domain" description="Leucine-binding protein" evidence="4">
    <location>
        <begin position="32"/>
        <end position="369"/>
    </location>
</feature>
<keyword evidence="2 3" id="KW-0732">Signal</keyword>
<comment type="similarity">
    <text evidence="1">Belongs to the leucine-binding protein family.</text>
</comment>
<organism evidence="5 6">
    <name type="scientific">Cupriavidus nantongensis</name>
    <dbReference type="NCBI Taxonomy" id="1796606"/>
    <lineage>
        <taxon>Bacteria</taxon>
        <taxon>Pseudomonadati</taxon>
        <taxon>Pseudomonadota</taxon>
        <taxon>Betaproteobacteria</taxon>
        <taxon>Burkholderiales</taxon>
        <taxon>Burkholderiaceae</taxon>
        <taxon>Cupriavidus</taxon>
    </lineage>
</organism>
<evidence type="ECO:0000256" key="1">
    <source>
        <dbReference type="ARBA" id="ARBA00010062"/>
    </source>
</evidence>
<dbReference type="InterPro" id="IPR028082">
    <property type="entry name" value="Peripla_BP_I"/>
</dbReference>